<protein>
    <submittedName>
        <fullName evidence="2">Alanine--tRNA ligase</fullName>
    </submittedName>
</protein>
<keyword evidence="3" id="KW-1185">Reference proteome</keyword>
<organism evidence="2 3">
    <name type="scientific">Frankliniella fusca</name>
    <dbReference type="NCBI Taxonomy" id="407009"/>
    <lineage>
        <taxon>Eukaryota</taxon>
        <taxon>Metazoa</taxon>
        <taxon>Ecdysozoa</taxon>
        <taxon>Arthropoda</taxon>
        <taxon>Hexapoda</taxon>
        <taxon>Insecta</taxon>
        <taxon>Pterygota</taxon>
        <taxon>Neoptera</taxon>
        <taxon>Paraneoptera</taxon>
        <taxon>Thysanoptera</taxon>
        <taxon>Terebrantia</taxon>
        <taxon>Thripoidea</taxon>
        <taxon>Thripidae</taxon>
        <taxon>Frankliniella</taxon>
    </lineage>
</organism>
<sequence>MIRGCIIDFSFWTGLWAQSRQQYQERRNGEYSGSESVNSSSSVSSSLSPSSASSSSSPKGSSTLLDRVRRSMEYYSNWIIYVATQQHWKERELIGAHANNDSAAKTRIRFFLSHFEMQSLWFGLMVNVCNFVNYWLHCPSDTSSPTLPMVNLS</sequence>
<feature type="region of interest" description="Disordered" evidence="1">
    <location>
        <begin position="27"/>
        <end position="63"/>
    </location>
</feature>
<dbReference type="GO" id="GO:0016874">
    <property type="term" value="F:ligase activity"/>
    <property type="evidence" value="ECO:0007669"/>
    <property type="project" value="UniProtKB-KW"/>
</dbReference>
<evidence type="ECO:0000256" key="1">
    <source>
        <dbReference type="SAM" id="MobiDB-lite"/>
    </source>
</evidence>
<keyword evidence="2" id="KW-0436">Ligase</keyword>
<proteinExistence type="predicted"/>
<feature type="compositionally biased region" description="Low complexity" evidence="1">
    <location>
        <begin position="32"/>
        <end position="62"/>
    </location>
</feature>
<reference evidence="2" key="2">
    <citation type="journal article" date="2023" name="BMC Genomics">
        <title>Pest status, molecular evolution, and epigenetic factors derived from the genome assembly of Frankliniella fusca, a thysanopteran phytovirus vector.</title>
        <authorList>
            <person name="Catto M.A."/>
            <person name="Labadie P.E."/>
            <person name="Jacobson A.L."/>
            <person name="Kennedy G.G."/>
            <person name="Srinivasan R."/>
            <person name="Hunt B.G."/>
        </authorList>
    </citation>
    <scope>NUCLEOTIDE SEQUENCE</scope>
    <source>
        <strain evidence="2">PL_HMW_Pooled</strain>
    </source>
</reference>
<dbReference type="AlphaFoldDB" id="A0AAE1GTI5"/>
<dbReference type="EMBL" id="JAHWGI010000080">
    <property type="protein sequence ID" value="KAK3908829.1"/>
    <property type="molecule type" value="Genomic_DNA"/>
</dbReference>
<evidence type="ECO:0000313" key="2">
    <source>
        <dbReference type="EMBL" id="KAK3908829.1"/>
    </source>
</evidence>
<dbReference type="Proteomes" id="UP001219518">
    <property type="component" value="Unassembled WGS sequence"/>
</dbReference>
<name>A0AAE1GTI5_9NEOP</name>
<reference evidence="2" key="1">
    <citation type="submission" date="2021-07" db="EMBL/GenBank/DDBJ databases">
        <authorList>
            <person name="Catto M.A."/>
            <person name="Jacobson A."/>
            <person name="Kennedy G."/>
            <person name="Labadie P."/>
            <person name="Hunt B.G."/>
            <person name="Srinivasan R."/>
        </authorList>
    </citation>
    <scope>NUCLEOTIDE SEQUENCE</scope>
    <source>
        <strain evidence="2">PL_HMW_Pooled</strain>
        <tissue evidence="2">Head</tissue>
    </source>
</reference>
<gene>
    <name evidence="2" type="ORF">KUF71_019084</name>
</gene>
<evidence type="ECO:0000313" key="3">
    <source>
        <dbReference type="Proteomes" id="UP001219518"/>
    </source>
</evidence>
<comment type="caution">
    <text evidence="2">The sequence shown here is derived from an EMBL/GenBank/DDBJ whole genome shotgun (WGS) entry which is preliminary data.</text>
</comment>
<accession>A0AAE1GTI5</accession>